<dbReference type="RefSeq" id="XP_005706825.1">
    <property type="nucleotide sequence ID" value="XM_005706768.1"/>
</dbReference>
<sequence>MLYNNFEERKNTGKLSLRKACKTAIRLLRLKTIRRLQRLKETSSTVRKEFVDKLEVLRRLKVDTILRAIEDRHFDSKGFLGNIQAENVCWEIVQDKRVQEVLRKVPKEEQKEGRISRSSYKASKTQRDWKKVVEKPLINSMFLDSLNGETTFASGLVSKFIGNVVN</sequence>
<protein>
    <submittedName>
        <fullName evidence="1">Uncharacterized protein</fullName>
    </submittedName>
</protein>
<dbReference type="KEGG" id="gsl:Gasu_24510"/>
<evidence type="ECO:0000313" key="2">
    <source>
        <dbReference type="Proteomes" id="UP000030680"/>
    </source>
</evidence>
<dbReference type="Proteomes" id="UP000030680">
    <property type="component" value="Unassembled WGS sequence"/>
</dbReference>
<gene>
    <name evidence="1" type="ORF">Gasu_24510</name>
</gene>
<dbReference type="OrthoDB" id="10425414at2759"/>
<accession>M2X1T2</accession>
<proteinExistence type="predicted"/>
<dbReference type="GeneID" id="17089041"/>
<evidence type="ECO:0000313" key="1">
    <source>
        <dbReference type="EMBL" id="EME30305.1"/>
    </source>
</evidence>
<organism evidence="1 2">
    <name type="scientific">Galdieria sulphuraria</name>
    <name type="common">Red alga</name>
    <dbReference type="NCBI Taxonomy" id="130081"/>
    <lineage>
        <taxon>Eukaryota</taxon>
        <taxon>Rhodophyta</taxon>
        <taxon>Bangiophyceae</taxon>
        <taxon>Galdieriales</taxon>
        <taxon>Galdieriaceae</taxon>
        <taxon>Galdieria</taxon>
    </lineage>
</organism>
<dbReference type="Gramene" id="EME30305">
    <property type="protein sequence ID" value="EME30305"/>
    <property type="gene ID" value="Gasu_24510"/>
</dbReference>
<keyword evidence="2" id="KW-1185">Reference proteome</keyword>
<reference evidence="2" key="1">
    <citation type="journal article" date="2013" name="Science">
        <title>Gene transfer from bacteria and archaea facilitated evolution of an extremophilic eukaryote.</title>
        <authorList>
            <person name="Schonknecht G."/>
            <person name="Chen W.H."/>
            <person name="Ternes C.M."/>
            <person name="Barbier G.G."/>
            <person name="Shrestha R.P."/>
            <person name="Stanke M."/>
            <person name="Brautigam A."/>
            <person name="Baker B.J."/>
            <person name="Banfield J.F."/>
            <person name="Garavito R.M."/>
            <person name="Carr K."/>
            <person name="Wilkerson C."/>
            <person name="Rensing S.A."/>
            <person name="Gagneul D."/>
            <person name="Dickenson N.E."/>
            <person name="Oesterhelt C."/>
            <person name="Lercher M.J."/>
            <person name="Weber A.P."/>
        </authorList>
    </citation>
    <scope>NUCLEOTIDE SEQUENCE [LARGE SCALE GENOMIC DNA]</scope>
    <source>
        <strain evidence="2">074W</strain>
    </source>
</reference>
<dbReference type="AlphaFoldDB" id="M2X1T2"/>
<dbReference type="EMBL" id="KB454501">
    <property type="protein sequence ID" value="EME30305.1"/>
    <property type="molecule type" value="Genomic_DNA"/>
</dbReference>
<name>M2X1T2_GALSU</name>